<protein>
    <submittedName>
        <fullName evidence="3">Uncharacterized protein</fullName>
    </submittedName>
</protein>
<evidence type="ECO:0000313" key="3">
    <source>
        <dbReference type="EMBL" id="CAL1530233.1"/>
    </source>
</evidence>
<keyword evidence="2" id="KW-0472">Membrane</keyword>
<keyword evidence="4" id="KW-1185">Reference proteome</keyword>
<accession>A0AAV2HDV6</accession>
<feature type="compositionally biased region" description="Polar residues" evidence="1">
    <location>
        <begin position="131"/>
        <end position="140"/>
    </location>
</feature>
<evidence type="ECO:0000256" key="1">
    <source>
        <dbReference type="SAM" id="MobiDB-lite"/>
    </source>
</evidence>
<dbReference type="EMBL" id="CAXITT010000065">
    <property type="protein sequence ID" value="CAL1530233.1"/>
    <property type="molecule type" value="Genomic_DNA"/>
</dbReference>
<feature type="region of interest" description="Disordered" evidence="1">
    <location>
        <begin position="1"/>
        <end position="35"/>
    </location>
</feature>
<dbReference type="AlphaFoldDB" id="A0AAV2HDV6"/>
<comment type="caution">
    <text evidence="3">The sequence shown here is derived from an EMBL/GenBank/DDBJ whole genome shotgun (WGS) entry which is preliminary data.</text>
</comment>
<evidence type="ECO:0000313" key="4">
    <source>
        <dbReference type="Proteomes" id="UP001497497"/>
    </source>
</evidence>
<sequence length="374" mass="40843">MSSSSESIETHTKSDGSLRIGIPKSSAIQDQGKHAGDLENAAPQCIGGNSVVPLNKTFLLAGPLHAQSSSKGITVMHEDGIAGESHPFGQSQYHERGRPSDFGCSHEQPIANYLSSIYDNDSIPSKDVMTETESSANQTDSRAREGAKQMVHGGAPSLVTSQTIKVHGKASQSQARETRVGIGIALKKARFQFSSGKDIIPENSSFCSDENRAIHLKDEKVDNVDNPDDVYIDLKTGSKVKAALCPTYDDANLRKYEFVTNETGKSSYRKHEGCGKMEVMIGVVLALLVSMTFLIGTVVQLQMRISAMEKIMANIELNKVSDIAENSGLQNFLSDNGELFLKTLFYFNINDDWDDGQKQKSNNEQKGHILSRHT</sequence>
<organism evidence="3 4">
    <name type="scientific">Lymnaea stagnalis</name>
    <name type="common">Great pond snail</name>
    <name type="synonym">Helix stagnalis</name>
    <dbReference type="NCBI Taxonomy" id="6523"/>
    <lineage>
        <taxon>Eukaryota</taxon>
        <taxon>Metazoa</taxon>
        <taxon>Spiralia</taxon>
        <taxon>Lophotrochozoa</taxon>
        <taxon>Mollusca</taxon>
        <taxon>Gastropoda</taxon>
        <taxon>Heterobranchia</taxon>
        <taxon>Euthyneura</taxon>
        <taxon>Panpulmonata</taxon>
        <taxon>Hygrophila</taxon>
        <taxon>Lymnaeoidea</taxon>
        <taxon>Lymnaeidae</taxon>
        <taxon>Lymnaea</taxon>
    </lineage>
</organism>
<name>A0AAV2HDV6_LYMST</name>
<feature type="transmembrane region" description="Helical" evidence="2">
    <location>
        <begin position="279"/>
        <end position="301"/>
    </location>
</feature>
<proteinExistence type="predicted"/>
<dbReference type="Proteomes" id="UP001497497">
    <property type="component" value="Unassembled WGS sequence"/>
</dbReference>
<feature type="region of interest" description="Disordered" evidence="1">
    <location>
        <begin position="124"/>
        <end position="147"/>
    </location>
</feature>
<gene>
    <name evidence="3" type="ORF">GSLYS_00004366001</name>
</gene>
<keyword evidence="2" id="KW-1133">Transmembrane helix</keyword>
<feature type="non-terminal residue" evidence="3">
    <location>
        <position position="374"/>
    </location>
</feature>
<evidence type="ECO:0000256" key="2">
    <source>
        <dbReference type="SAM" id="Phobius"/>
    </source>
</evidence>
<keyword evidence="2" id="KW-0812">Transmembrane</keyword>
<reference evidence="3 4" key="1">
    <citation type="submission" date="2024-04" db="EMBL/GenBank/DDBJ databases">
        <authorList>
            <consortium name="Genoscope - CEA"/>
            <person name="William W."/>
        </authorList>
    </citation>
    <scope>NUCLEOTIDE SEQUENCE [LARGE SCALE GENOMIC DNA]</scope>
</reference>